<name>A0A1F5X3W3_9BACT</name>
<organism evidence="1 2">
    <name type="scientific">Candidatus Giovannonibacteria bacterium RIFCSPLOWO2_01_FULL_46_13</name>
    <dbReference type="NCBI Taxonomy" id="1798352"/>
    <lineage>
        <taxon>Bacteria</taxon>
        <taxon>Candidatus Giovannoniibacteriota</taxon>
    </lineage>
</organism>
<proteinExistence type="predicted"/>
<evidence type="ECO:0000313" key="2">
    <source>
        <dbReference type="Proteomes" id="UP000178684"/>
    </source>
</evidence>
<accession>A0A1F5X3W3</accession>
<dbReference type="EMBL" id="MFIE01000017">
    <property type="protein sequence ID" value="OGF82570.1"/>
    <property type="molecule type" value="Genomic_DNA"/>
</dbReference>
<dbReference type="AlphaFoldDB" id="A0A1F5X3W3"/>
<dbReference type="Proteomes" id="UP000178684">
    <property type="component" value="Unassembled WGS sequence"/>
</dbReference>
<reference evidence="1 2" key="1">
    <citation type="journal article" date="2016" name="Nat. Commun.">
        <title>Thousands of microbial genomes shed light on interconnected biogeochemical processes in an aquifer system.</title>
        <authorList>
            <person name="Anantharaman K."/>
            <person name="Brown C.T."/>
            <person name="Hug L.A."/>
            <person name="Sharon I."/>
            <person name="Castelle C.J."/>
            <person name="Probst A.J."/>
            <person name="Thomas B.C."/>
            <person name="Singh A."/>
            <person name="Wilkins M.J."/>
            <person name="Karaoz U."/>
            <person name="Brodie E.L."/>
            <person name="Williams K.H."/>
            <person name="Hubbard S.S."/>
            <person name="Banfield J.F."/>
        </authorList>
    </citation>
    <scope>NUCLEOTIDE SEQUENCE [LARGE SCALE GENOMIC DNA]</scope>
</reference>
<comment type="caution">
    <text evidence="1">The sequence shown here is derived from an EMBL/GenBank/DDBJ whole genome shotgun (WGS) entry which is preliminary data.</text>
</comment>
<gene>
    <name evidence="1" type="ORF">A3B18_01235</name>
</gene>
<protein>
    <submittedName>
        <fullName evidence="1">Uncharacterized protein</fullName>
    </submittedName>
</protein>
<evidence type="ECO:0000313" key="1">
    <source>
        <dbReference type="EMBL" id="OGF82570.1"/>
    </source>
</evidence>
<sequence length="79" mass="9442">MNEREFRKKGMDLMTIFMGEKPTKEEKKVRKDFVRGDYRSFKVYLEELEITEGNKPTDSTSWLSLVNESRELLKYVSDL</sequence>